<name>A0ABU4T7B9_9PSEU</name>
<organism evidence="1 2">
    <name type="scientific">Lentzea miocenica</name>
    <dbReference type="NCBI Taxonomy" id="3095431"/>
    <lineage>
        <taxon>Bacteria</taxon>
        <taxon>Bacillati</taxon>
        <taxon>Actinomycetota</taxon>
        <taxon>Actinomycetes</taxon>
        <taxon>Pseudonocardiales</taxon>
        <taxon>Pseudonocardiaceae</taxon>
        <taxon>Lentzea</taxon>
    </lineage>
</organism>
<dbReference type="EMBL" id="JAXAVW010000024">
    <property type="protein sequence ID" value="MDX8034065.1"/>
    <property type="molecule type" value="Genomic_DNA"/>
</dbReference>
<accession>A0ABU4T7B9</accession>
<keyword evidence="2" id="KW-1185">Reference proteome</keyword>
<sequence>MTSPGCGSGDTAAARRLVEAIARRAALHEAVGVVQAWGGGLERLRDQQDDADREAEVARVNAVIDAAAEQRADPDWGD</sequence>
<evidence type="ECO:0000313" key="2">
    <source>
        <dbReference type="Proteomes" id="UP001285521"/>
    </source>
</evidence>
<evidence type="ECO:0000313" key="1">
    <source>
        <dbReference type="EMBL" id="MDX8034065.1"/>
    </source>
</evidence>
<comment type="caution">
    <text evidence="1">The sequence shown here is derived from an EMBL/GenBank/DDBJ whole genome shotgun (WGS) entry which is preliminary data.</text>
</comment>
<gene>
    <name evidence="1" type="ORF">SK803_27935</name>
</gene>
<reference evidence="1 2" key="1">
    <citation type="submission" date="2023-11" db="EMBL/GenBank/DDBJ databases">
        <title>Lentzea sokolovensis, sp. nov., Lentzea kristufkii, sp. nov., and Lentzea miocenensis, sp. nov., rare actinobacteria from Sokolov Coal Basin, Miocene lacustrine sediment, Czech Republic.</title>
        <authorList>
            <person name="Lara A."/>
            <person name="Kotroba L."/>
            <person name="Nouioui I."/>
            <person name="Neumann-Schaal M."/>
            <person name="Mast Y."/>
            <person name="Chronakova A."/>
        </authorList>
    </citation>
    <scope>NUCLEOTIDE SEQUENCE [LARGE SCALE GENOMIC DNA]</scope>
    <source>
        <strain evidence="1 2">BCCO 10_0856</strain>
    </source>
</reference>
<dbReference type="Proteomes" id="UP001285521">
    <property type="component" value="Unassembled WGS sequence"/>
</dbReference>
<proteinExistence type="predicted"/>
<dbReference type="RefSeq" id="WP_319969086.1">
    <property type="nucleotide sequence ID" value="NZ_JAXAVW010000024.1"/>
</dbReference>
<protein>
    <submittedName>
        <fullName evidence="1">Uncharacterized protein</fullName>
    </submittedName>
</protein>